<reference evidence="2" key="1">
    <citation type="submission" date="2016-10" db="EMBL/GenBank/DDBJ databases">
        <authorList>
            <person name="Jeantristanb JTB J.-T."/>
            <person name="Ricardo R."/>
        </authorList>
    </citation>
    <scope>NUCLEOTIDE SEQUENCE [LARGE SCALE GENOMIC DNA]</scope>
</reference>
<protein>
    <submittedName>
        <fullName evidence="1">BZ3500_MvSof-1268-A1-R1_Chr1-2g01324 protein</fullName>
    </submittedName>
</protein>
<dbReference type="EMBL" id="FMWP01000015">
    <property type="protein sequence ID" value="SCZ91309.1"/>
    <property type="molecule type" value="Genomic_DNA"/>
</dbReference>
<gene>
    <name evidence="1" type="ORF">BZ3500_MVSOF-1268-A1-R1_CHR1-2G01324</name>
</gene>
<evidence type="ECO:0000313" key="1">
    <source>
        <dbReference type="EMBL" id="SCZ91309.1"/>
    </source>
</evidence>
<keyword evidence="2" id="KW-1185">Reference proteome</keyword>
<sequence>MCTTVGRYDFPRNSGFNKANGACVATPAASSSAAVASTAFITYAGGVIHGVPGKCSDYTGKKPAKATAKACSDSQAW</sequence>
<name>A0A2X0KSN1_9BASI</name>
<dbReference type="Proteomes" id="UP000249723">
    <property type="component" value="Unassembled WGS sequence"/>
</dbReference>
<dbReference type="AlphaFoldDB" id="A0A2X0KSN1"/>
<organism evidence="1 2">
    <name type="scientific">Microbotryum saponariae</name>
    <dbReference type="NCBI Taxonomy" id="289078"/>
    <lineage>
        <taxon>Eukaryota</taxon>
        <taxon>Fungi</taxon>
        <taxon>Dikarya</taxon>
        <taxon>Basidiomycota</taxon>
        <taxon>Pucciniomycotina</taxon>
        <taxon>Microbotryomycetes</taxon>
        <taxon>Microbotryales</taxon>
        <taxon>Microbotryaceae</taxon>
        <taxon>Microbotryum</taxon>
    </lineage>
</organism>
<evidence type="ECO:0000313" key="2">
    <source>
        <dbReference type="Proteomes" id="UP000249723"/>
    </source>
</evidence>
<accession>A0A2X0KSN1</accession>
<proteinExistence type="predicted"/>